<dbReference type="PANTHER" id="PTHR21600:SF71">
    <property type="entry name" value="PSEUDOURIDINE SYNTHASE"/>
    <property type="match status" value="1"/>
</dbReference>
<dbReference type="CDD" id="cd02869">
    <property type="entry name" value="PseudoU_synth_RluA_like"/>
    <property type="match status" value="1"/>
</dbReference>
<dbReference type="EMBL" id="FNOJ01000003">
    <property type="protein sequence ID" value="SDW21854.1"/>
    <property type="molecule type" value="Genomic_DNA"/>
</dbReference>
<keyword evidence="7" id="KW-1185">Reference proteome</keyword>
<dbReference type="Proteomes" id="UP001157137">
    <property type="component" value="Unassembled WGS sequence"/>
</dbReference>
<protein>
    <recommendedName>
        <fullName evidence="2">RNA pseudouridylate synthase</fullName>
    </recommendedName>
    <alternativeName>
        <fullName evidence="3">RNA-uridine isomerase</fullName>
    </alternativeName>
</protein>
<reference evidence="6" key="2">
    <citation type="submission" date="2016-10" db="EMBL/GenBank/DDBJ databases">
        <authorList>
            <person name="de Groot N.N."/>
        </authorList>
    </citation>
    <scope>NUCLEOTIDE SEQUENCE [LARGE SCALE GENOMIC DNA]</scope>
    <source>
        <strain evidence="6">DSM 12489</strain>
    </source>
</reference>
<evidence type="ECO:0000313" key="7">
    <source>
        <dbReference type="Proteomes" id="UP000182589"/>
    </source>
</evidence>
<dbReference type="InterPro" id="IPR020103">
    <property type="entry name" value="PsdUridine_synth_cat_dom_sf"/>
</dbReference>
<accession>A0A1H2RSU6</accession>
<reference evidence="7" key="1">
    <citation type="submission" date="2016-10" db="EMBL/GenBank/DDBJ databases">
        <authorList>
            <person name="Varghese N."/>
        </authorList>
    </citation>
    <scope>NUCLEOTIDE SEQUENCE [LARGE SCALE GENOMIC DNA]</scope>
    <source>
        <strain evidence="7">DSM 12489</strain>
    </source>
</reference>
<proteinExistence type="predicted"/>
<dbReference type="AlphaFoldDB" id="A0A1H2RSU6"/>
<feature type="domain" description="Pseudouridine synthase RsuA/RluA-like" evidence="4">
    <location>
        <begin position="97"/>
        <end position="248"/>
    </location>
</feature>
<dbReference type="STRING" id="89784.SAMN04489725_103107"/>
<dbReference type="GO" id="GO:0003723">
    <property type="term" value="F:RNA binding"/>
    <property type="evidence" value="ECO:0007669"/>
    <property type="project" value="InterPro"/>
</dbReference>
<dbReference type="GO" id="GO:0009982">
    <property type="term" value="F:pseudouridine synthase activity"/>
    <property type="evidence" value="ECO:0007669"/>
    <property type="project" value="InterPro"/>
</dbReference>
<evidence type="ECO:0000256" key="2">
    <source>
        <dbReference type="ARBA" id="ARBA00031870"/>
    </source>
</evidence>
<dbReference type="InterPro" id="IPR006145">
    <property type="entry name" value="PsdUridine_synth_RsuA/RluA"/>
</dbReference>
<sequence length="319" mass="35151">MEVQYRSGLLSIRLDKASAGWSVERFLSERLGLPHGFINQLFHRAGVTYNRDRAKPVDELAAGGRLLLADPSWGRPTTREIASSNAPELAVLYEDDHVLVVNKPAGLIIHTEDPTVTALDDIVAGYLAQRDGQGLHVHRLDGPTTGAVLYAKHTFMLRALDAQLVNKAIQRSYVAITWGRRLSNGVIDQPIGRDRHQSGKFRVASTGKPARTHVTVLAVREQAGKELSLAQLQLATGRTHQIRVHLSAQGAPIVGDAWYGGTGLGNWPAPGQIALHAASLRFWHPYDERWIDIHAPFDAGWCDTLLDKFGHVGEFILRE</sequence>
<dbReference type="SUPFAM" id="SSF55120">
    <property type="entry name" value="Pseudouridine synthase"/>
    <property type="match status" value="1"/>
</dbReference>
<evidence type="ECO:0000256" key="3">
    <source>
        <dbReference type="ARBA" id="ARBA00033164"/>
    </source>
</evidence>
<dbReference type="Pfam" id="PF00849">
    <property type="entry name" value="PseudoU_synth_2"/>
    <property type="match status" value="1"/>
</dbReference>
<organism evidence="6 7">
    <name type="scientific">Alicyclobacillus hesperidum</name>
    <dbReference type="NCBI Taxonomy" id="89784"/>
    <lineage>
        <taxon>Bacteria</taxon>
        <taxon>Bacillati</taxon>
        <taxon>Bacillota</taxon>
        <taxon>Bacilli</taxon>
        <taxon>Bacillales</taxon>
        <taxon>Alicyclobacillaceae</taxon>
        <taxon>Alicyclobacillus</taxon>
    </lineage>
</organism>
<evidence type="ECO:0000313" key="5">
    <source>
        <dbReference type="EMBL" id="GLV13500.1"/>
    </source>
</evidence>
<dbReference type="GO" id="GO:0000455">
    <property type="term" value="P:enzyme-directed rRNA pseudouridine synthesis"/>
    <property type="evidence" value="ECO:0007669"/>
    <property type="project" value="TreeGrafter"/>
</dbReference>
<evidence type="ECO:0000256" key="1">
    <source>
        <dbReference type="ARBA" id="ARBA00000073"/>
    </source>
</evidence>
<reference evidence="5" key="3">
    <citation type="submission" date="2023-02" db="EMBL/GenBank/DDBJ databases">
        <title>Proposal of a novel subspecies: Alicyclobacillus hesperidum subspecies aegle.</title>
        <authorList>
            <person name="Goto K."/>
            <person name="Fujii T."/>
            <person name="Yasui K."/>
            <person name="Mochida K."/>
            <person name="Kato-Tanaka Y."/>
            <person name="Morohoshi S."/>
            <person name="An S.Y."/>
            <person name="Kasai H."/>
            <person name="Yokota A."/>
        </authorList>
    </citation>
    <scope>NUCLEOTIDE SEQUENCE</scope>
    <source>
        <strain evidence="5">DSM 12766</strain>
    </source>
</reference>
<name>A0A1H2RSU6_9BACL</name>
<dbReference type="Proteomes" id="UP000182589">
    <property type="component" value="Unassembled WGS sequence"/>
</dbReference>
<dbReference type="RefSeq" id="WP_052012346.1">
    <property type="nucleotide sequence ID" value="NZ_BSRA01000005.1"/>
</dbReference>
<dbReference type="GO" id="GO:0140098">
    <property type="term" value="F:catalytic activity, acting on RNA"/>
    <property type="evidence" value="ECO:0007669"/>
    <property type="project" value="UniProtKB-ARBA"/>
</dbReference>
<evidence type="ECO:0000313" key="6">
    <source>
        <dbReference type="EMBL" id="SDW21854.1"/>
    </source>
</evidence>
<dbReference type="InterPro" id="IPR050188">
    <property type="entry name" value="RluA_PseudoU_synthase"/>
</dbReference>
<dbReference type="PANTHER" id="PTHR21600">
    <property type="entry name" value="MITOCHONDRIAL RNA PSEUDOURIDINE SYNTHASE"/>
    <property type="match status" value="1"/>
</dbReference>
<evidence type="ECO:0000259" key="4">
    <source>
        <dbReference type="Pfam" id="PF00849"/>
    </source>
</evidence>
<dbReference type="EMBL" id="BSRA01000005">
    <property type="protein sequence ID" value="GLV13500.1"/>
    <property type="molecule type" value="Genomic_DNA"/>
</dbReference>
<gene>
    <name evidence="5" type="ORF">Heshes_11840</name>
    <name evidence="6" type="ORF">SAMN04489725_103107</name>
</gene>
<comment type="catalytic activity">
    <reaction evidence="1">
        <text>a uridine in RNA = a pseudouridine in RNA</text>
        <dbReference type="Rhea" id="RHEA:48348"/>
        <dbReference type="Rhea" id="RHEA-COMP:12068"/>
        <dbReference type="Rhea" id="RHEA-COMP:12069"/>
        <dbReference type="ChEBI" id="CHEBI:65314"/>
        <dbReference type="ChEBI" id="CHEBI:65315"/>
    </reaction>
</comment>
<dbReference type="Gene3D" id="3.30.2350.10">
    <property type="entry name" value="Pseudouridine synthase"/>
    <property type="match status" value="1"/>
</dbReference>